<comment type="caution">
    <text evidence="5">The sequence shown here is derived from an EMBL/GenBank/DDBJ whole genome shotgun (WGS) entry which is preliminary data.</text>
</comment>
<evidence type="ECO:0000313" key="6">
    <source>
        <dbReference type="Proteomes" id="UP000177697"/>
    </source>
</evidence>
<evidence type="ECO:0000256" key="1">
    <source>
        <dbReference type="ARBA" id="ARBA00005445"/>
    </source>
</evidence>
<sequence>MKMFSKVSAVIVAVVFMLGLAGLITVLAAETPTLGTSVTYSVLGSTYTNTAAGTLINGGVGFTTGPAVAPEGTHTNYGSVAPYATAGIDQGTALTNLNSQPCTFTFANGAIDLATDTTHGPIGVYAPGVYCTGAASAASIGTAGITLSGSGTYIFRINGALTSVANSNVTLANGASACDVFWTPTAATTLGADTTFVGTNIDDAGITVGANTTWTGRALAFGGTVTTNTDTINTPVCSVPVTPTPTPTPVSTPTPAQTPITAPVPTPTPTPTPVVTSAPISVPSLPNTGIAPDENINALNIIISAGVLVVLFSLYLARRKQLI</sequence>
<evidence type="ECO:0008006" key="7">
    <source>
        <dbReference type="Google" id="ProtNLM"/>
    </source>
</evidence>
<dbReference type="Pfam" id="PF11999">
    <property type="entry name" value="Ice_binding"/>
    <property type="match status" value="1"/>
</dbReference>
<feature type="transmembrane region" description="Helical" evidence="4">
    <location>
        <begin position="298"/>
        <end position="317"/>
    </location>
</feature>
<keyword evidence="4" id="KW-1133">Transmembrane helix</keyword>
<evidence type="ECO:0000256" key="2">
    <source>
        <dbReference type="ARBA" id="ARBA00022729"/>
    </source>
</evidence>
<dbReference type="Proteomes" id="UP000177697">
    <property type="component" value="Unassembled WGS sequence"/>
</dbReference>
<dbReference type="EMBL" id="MHWW01000017">
    <property type="protein sequence ID" value="OHB14693.1"/>
    <property type="molecule type" value="Genomic_DNA"/>
</dbReference>
<dbReference type="InterPro" id="IPR021884">
    <property type="entry name" value="Ice-bd_prot"/>
</dbReference>
<dbReference type="AlphaFoldDB" id="A0A1G2UZ82"/>
<proteinExistence type="inferred from homology"/>
<comment type="similarity">
    <text evidence="1">Belongs to the ice-binding protein family.</text>
</comment>
<keyword evidence="2" id="KW-0732">Signal</keyword>
<gene>
    <name evidence="5" type="ORF">A2431_00600</name>
</gene>
<reference evidence="5 6" key="1">
    <citation type="journal article" date="2016" name="Nat. Commun.">
        <title>Thousands of microbial genomes shed light on interconnected biogeochemical processes in an aquifer system.</title>
        <authorList>
            <person name="Anantharaman K."/>
            <person name="Brown C.T."/>
            <person name="Hug L.A."/>
            <person name="Sharon I."/>
            <person name="Castelle C.J."/>
            <person name="Probst A.J."/>
            <person name="Thomas B.C."/>
            <person name="Singh A."/>
            <person name="Wilkins M.J."/>
            <person name="Karaoz U."/>
            <person name="Brodie E.L."/>
            <person name="Williams K.H."/>
            <person name="Hubbard S.S."/>
            <person name="Banfield J.F."/>
        </authorList>
    </citation>
    <scope>NUCLEOTIDE SEQUENCE [LARGE SCALE GENOMIC DNA]</scope>
</reference>
<evidence type="ECO:0000256" key="3">
    <source>
        <dbReference type="SAM" id="MobiDB-lite"/>
    </source>
</evidence>
<evidence type="ECO:0000313" key="5">
    <source>
        <dbReference type="EMBL" id="OHB14693.1"/>
    </source>
</evidence>
<protein>
    <recommendedName>
        <fullName evidence="7">Gram-positive cocci surface proteins LPxTG domain-containing protein</fullName>
    </recommendedName>
</protein>
<feature type="compositionally biased region" description="Pro residues" evidence="3">
    <location>
        <begin position="262"/>
        <end position="272"/>
    </location>
</feature>
<accession>A0A1G2UZ82</accession>
<keyword evidence="4" id="KW-0812">Transmembrane</keyword>
<organism evidence="5 6">
    <name type="scientific">Candidatus Zambryskibacteria bacterium RIFOXYC1_FULL_39_10</name>
    <dbReference type="NCBI Taxonomy" id="1802779"/>
    <lineage>
        <taxon>Bacteria</taxon>
        <taxon>Candidatus Zambryskiibacteriota</taxon>
    </lineage>
</organism>
<name>A0A1G2UZ82_9BACT</name>
<evidence type="ECO:0000256" key="4">
    <source>
        <dbReference type="SAM" id="Phobius"/>
    </source>
</evidence>
<keyword evidence="4" id="KW-0472">Membrane</keyword>
<feature type="region of interest" description="Disordered" evidence="3">
    <location>
        <begin position="244"/>
        <end position="273"/>
    </location>
</feature>